<name>A0A8S5VH55_9CAUD</name>
<organism evidence="1">
    <name type="scientific">Myoviridae sp. ctkfK18</name>
    <dbReference type="NCBI Taxonomy" id="2825165"/>
    <lineage>
        <taxon>Viruses</taxon>
        <taxon>Duplodnaviria</taxon>
        <taxon>Heunggongvirae</taxon>
        <taxon>Uroviricota</taxon>
        <taxon>Caudoviricetes</taxon>
    </lineage>
</organism>
<dbReference type="EMBL" id="BK016265">
    <property type="protein sequence ID" value="DAG06044.1"/>
    <property type="molecule type" value="Genomic_DNA"/>
</dbReference>
<evidence type="ECO:0000313" key="1">
    <source>
        <dbReference type="EMBL" id="DAG06044.1"/>
    </source>
</evidence>
<sequence length="252" mass="29253">MAEKEKKQDVEIKEMDFYEFIKGAIDNGFKTKCLYDVQTIKIENAHPNVDKIRKHSSEVIKKLIEEYKPIENKTSKEIIAYIINTGKELYDKKVMPNIAAYDNKNIKNNTPEELLDMAEIMQRLSYLQNLFILHNIKLLIETTMESDADWFVKFVDENKTKINTMDFAWDIYMVVSCIIPFKFGYFNVEHDFGPLKSMTAGGKQIPDFFCVLAQQFGLITVGERALILKYIKDNNASIKQSLKDIADHLKVN</sequence>
<accession>A0A8S5VH55</accession>
<reference evidence="1" key="1">
    <citation type="journal article" date="2021" name="Proc. Natl. Acad. Sci. U.S.A.">
        <title>A Catalog of Tens of Thousands of Viruses from Human Metagenomes Reveals Hidden Associations with Chronic Diseases.</title>
        <authorList>
            <person name="Tisza M.J."/>
            <person name="Buck C.B."/>
        </authorList>
    </citation>
    <scope>NUCLEOTIDE SEQUENCE</scope>
    <source>
        <strain evidence="1">CtkfK18</strain>
    </source>
</reference>
<protein>
    <submittedName>
        <fullName evidence="1">Uncharacterized protein</fullName>
    </submittedName>
</protein>
<proteinExistence type="predicted"/>